<dbReference type="Gene3D" id="3.40.30.10">
    <property type="entry name" value="Glutaredoxin"/>
    <property type="match status" value="1"/>
</dbReference>
<dbReference type="GO" id="GO:0016491">
    <property type="term" value="F:oxidoreductase activity"/>
    <property type="evidence" value="ECO:0007669"/>
    <property type="project" value="InterPro"/>
</dbReference>
<dbReference type="EMBL" id="CABEEZ010000070">
    <property type="protein sequence ID" value="VTR31799.1"/>
    <property type="molecule type" value="Genomic_DNA"/>
</dbReference>
<dbReference type="SUPFAM" id="SSF52833">
    <property type="entry name" value="Thioredoxin-like"/>
    <property type="match status" value="1"/>
</dbReference>
<proteinExistence type="predicted"/>
<dbReference type="GeneID" id="30320923"/>
<dbReference type="STRING" id="47917.AV650_07710"/>
<dbReference type="InterPro" id="IPR001853">
    <property type="entry name" value="DSBA-like_thioredoxin_dom"/>
</dbReference>
<dbReference type="InterPro" id="IPR036249">
    <property type="entry name" value="Thioredoxin-like_sf"/>
</dbReference>
<dbReference type="Pfam" id="PF01323">
    <property type="entry name" value="DSBA"/>
    <property type="match status" value="1"/>
</dbReference>
<dbReference type="InterPro" id="IPR050824">
    <property type="entry name" value="Thiol_disulfide_DsbA"/>
</dbReference>
<dbReference type="PANTHER" id="PTHR35891:SF3">
    <property type="entry name" value="THIOL:DISULFIDE INTERCHANGE PROTEIN DSBL"/>
    <property type="match status" value="1"/>
</dbReference>
<organism evidence="1">
    <name type="scientific">Serratia fonticola</name>
    <dbReference type="NCBI Taxonomy" id="47917"/>
    <lineage>
        <taxon>Bacteria</taxon>
        <taxon>Pseudomonadati</taxon>
        <taxon>Pseudomonadota</taxon>
        <taxon>Gammaproteobacteria</taxon>
        <taxon>Enterobacterales</taxon>
        <taxon>Yersiniaceae</taxon>
        <taxon>Serratia</taxon>
    </lineage>
</organism>
<gene>
    <name evidence="1" type="primary">dsbA_1</name>
    <name evidence="1" type="ORF">NCTC12965_03260</name>
</gene>
<dbReference type="RefSeq" id="WP_024483511.1">
    <property type="nucleotide sequence ID" value="NZ_CAMKUH010000003.1"/>
</dbReference>
<evidence type="ECO:0000313" key="1">
    <source>
        <dbReference type="EMBL" id="VTR31799.1"/>
    </source>
</evidence>
<protein>
    <submittedName>
        <fullName evidence="1">Thiol:disulfide interchange protein DsbA</fullName>
    </submittedName>
</protein>
<dbReference type="PANTHER" id="PTHR35891">
    <property type="entry name" value="THIOL:DISULFIDE INTERCHANGE PROTEIN DSBA"/>
    <property type="match status" value="1"/>
</dbReference>
<sequence>MFKKPFYLFAYTLLVIIISSLITTAYFHYFVLNQNSGPEQQALTMVSESDVKTSPINTDNTIVEIFSYGCHYCALNEENVAKMEARMPAGTQLVRVHIANLNNDGLASFAPLFATLTVMGIEPQHRESAYNAIIKDKIDLSNPVNRDKWLTKNGIDLAAYNKASQTPQVAELLDYMTKISGHYQLKATPTFIVNKKWMAVQDRDFPEFADHLLSLLQHDKPLEQ</sequence>
<dbReference type="AlphaFoldDB" id="A0A0F7HBL1"/>
<name>A0A0F7HBL1_SERFO</name>
<accession>A0A0F7HBL1</accession>
<dbReference type="KEGG" id="sfw:WN53_12150"/>
<reference evidence="1" key="1">
    <citation type="submission" date="2019-05" db="EMBL/GenBank/DDBJ databases">
        <authorList>
            <consortium name="Pathogen Informatics"/>
        </authorList>
    </citation>
    <scope>NUCLEOTIDE SEQUENCE [LARGE SCALE GENOMIC DNA]</scope>
    <source>
        <strain evidence="1">NCTC12965</strain>
    </source>
</reference>